<evidence type="ECO:0000256" key="1">
    <source>
        <dbReference type="SAM" id="MobiDB-lite"/>
    </source>
</evidence>
<name>A0ABV9W5U6_9ACTN</name>
<evidence type="ECO:0000313" key="2">
    <source>
        <dbReference type="EMBL" id="MFC5003096.1"/>
    </source>
</evidence>
<keyword evidence="3" id="KW-1185">Reference proteome</keyword>
<dbReference type="Proteomes" id="UP001595912">
    <property type="component" value="Unassembled WGS sequence"/>
</dbReference>
<dbReference type="EMBL" id="JBHSIU010000046">
    <property type="protein sequence ID" value="MFC5003096.1"/>
    <property type="molecule type" value="Genomic_DNA"/>
</dbReference>
<proteinExistence type="predicted"/>
<sequence>MPPFVLAIVDQLRRRGLPLGVDDCDALRRALAAGFGWTSGAALTELCVMLWAKTEAEADMVRAAFARVDAPQWTLAAPARPETAPVRTVGDAPAMEHAPAPPAVDAEPAPPPVAAPGRGLPAAPPGTGRTDTTLVMTPQYPLTEREIVQVWRGLRRPTRHGPPVELDVDETLRRSARLGVPVPPVLVPARRNTTRLLLLVDRQGSMAPFHRYVEHVEQAVRRAGRLSALTVVYFHNTVGAADPGLLHAVPDPFDPAIDAVLPALAPLRDGTLYRDPALTSPVPLREVLDGVTATTGAAVISDAGAARGTLSPARLLDTAALGKALRAAAGAVAWLNPVPSAGWRRSTAEQVARHLPMFPLTRAGMYQAVDVLRGRPFPVARPL</sequence>
<feature type="compositionally biased region" description="Low complexity" evidence="1">
    <location>
        <begin position="92"/>
        <end position="107"/>
    </location>
</feature>
<accession>A0ABV9W5U6</accession>
<dbReference type="RefSeq" id="WP_380121809.1">
    <property type="nucleotide sequence ID" value="NZ_JBHSIU010000046.1"/>
</dbReference>
<feature type="region of interest" description="Disordered" evidence="1">
    <location>
        <begin position="92"/>
        <end position="134"/>
    </location>
</feature>
<dbReference type="Pfam" id="PF05762">
    <property type="entry name" value="VWA_CoxE"/>
    <property type="match status" value="1"/>
</dbReference>
<evidence type="ECO:0000313" key="3">
    <source>
        <dbReference type="Proteomes" id="UP001595912"/>
    </source>
</evidence>
<protein>
    <submittedName>
        <fullName evidence="2">VWA domain-containing protein</fullName>
    </submittedName>
</protein>
<dbReference type="PANTHER" id="PTHR39338">
    <property type="entry name" value="BLL5662 PROTEIN-RELATED"/>
    <property type="match status" value="1"/>
</dbReference>
<organism evidence="2 3">
    <name type="scientific">Dactylosporangium cerinum</name>
    <dbReference type="NCBI Taxonomy" id="1434730"/>
    <lineage>
        <taxon>Bacteria</taxon>
        <taxon>Bacillati</taxon>
        <taxon>Actinomycetota</taxon>
        <taxon>Actinomycetes</taxon>
        <taxon>Micromonosporales</taxon>
        <taxon>Micromonosporaceae</taxon>
        <taxon>Dactylosporangium</taxon>
    </lineage>
</organism>
<dbReference type="InterPro" id="IPR008912">
    <property type="entry name" value="Uncharacterised_CoxE"/>
</dbReference>
<comment type="caution">
    <text evidence="2">The sequence shown here is derived from an EMBL/GenBank/DDBJ whole genome shotgun (WGS) entry which is preliminary data.</text>
</comment>
<gene>
    <name evidence="2" type="ORF">ACFPIJ_35350</name>
</gene>
<dbReference type="PANTHER" id="PTHR39338:SF7">
    <property type="entry name" value="BLL6692 PROTEIN"/>
    <property type="match status" value="1"/>
</dbReference>
<reference evidence="3" key="1">
    <citation type="journal article" date="2019" name="Int. J. Syst. Evol. Microbiol.">
        <title>The Global Catalogue of Microorganisms (GCM) 10K type strain sequencing project: providing services to taxonomists for standard genome sequencing and annotation.</title>
        <authorList>
            <consortium name="The Broad Institute Genomics Platform"/>
            <consortium name="The Broad Institute Genome Sequencing Center for Infectious Disease"/>
            <person name="Wu L."/>
            <person name="Ma J."/>
        </authorList>
    </citation>
    <scope>NUCLEOTIDE SEQUENCE [LARGE SCALE GENOMIC DNA]</scope>
    <source>
        <strain evidence="3">CGMCC 4.7152</strain>
    </source>
</reference>